<gene>
    <name evidence="2" type="ordered locus">Os08g0218000</name>
    <name evidence="2" type="ORF">OSNPB_080218000</name>
</gene>
<reference evidence="2 3" key="2">
    <citation type="journal article" date="2013" name="Plant Cell Physiol.">
        <title>Rice Annotation Project Database (RAP-DB): an integrative and interactive database for rice genomics.</title>
        <authorList>
            <person name="Sakai H."/>
            <person name="Lee S.S."/>
            <person name="Tanaka T."/>
            <person name="Numa H."/>
            <person name="Kim J."/>
            <person name="Kawahara Y."/>
            <person name="Wakimoto H."/>
            <person name="Yang C.C."/>
            <person name="Iwamoto M."/>
            <person name="Abe T."/>
            <person name="Yamada Y."/>
            <person name="Muto A."/>
            <person name="Inokuchi H."/>
            <person name="Ikemura T."/>
            <person name="Matsumoto T."/>
            <person name="Sasaki T."/>
            <person name="Itoh T."/>
        </authorList>
    </citation>
    <scope>NUCLEOTIDE SEQUENCE [LARGE SCALE GENOMIC DNA]</scope>
    <source>
        <strain evidence="3">cv. Nipponbare</strain>
    </source>
</reference>
<dbReference type="EMBL" id="AP014964">
    <property type="protein sequence ID" value="BAT04358.1"/>
    <property type="molecule type" value="Genomic_DNA"/>
</dbReference>
<reference evidence="3" key="1">
    <citation type="journal article" date="2005" name="Nature">
        <title>The map-based sequence of the rice genome.</title>
        <authorList>
            <consortium name="International rice genome sequencing project (IRGSP)"/>
            <person name="Matsumoto T."/>
            <person name="Wu J."/>
            <person name="Kanamori H."/>
            <person name="Katayose Y."/>
            <person name="Fujisawa M."/>
            <person name="Namiki N."/>
            <person name="Mizuno H."/>
            <person name="Yamamoto K."/>
            <person name="Antonio B.A."/>
            <person name="Baba T."/>
            <person name="Sakata K."/>
            <person name="Nagamura Y."/>
            <person name="Aoki H."/>
            <person name="Arikawa K."/>
            <person name="Arita K."/>
            <person name="Bito T."/>
            <person name="Chiden Y."/>
            <person name="Fujitsuka N."/>
            <person name="Fukunaka R."/>
            <person name="Hamada M."/>
            <person name="Harada C."/>
            <person name="Hayashi A."/>
            <person name="Hijishita S."/>
            <person name="Honda M."/>
            <person name="Hosokawa S."/>
            <person name="Ichikawa Y."/>
            <person name="Idonuma A."/>
            <person name="Iijima M."/>
            <person name="Ikeda M."/>
            <person name="Ikeno M."/>
            <person name="Ito K."/>
            <person name="Ito S."/>
            <person name="Ito T."/>
            <person name="Ito Y."/>
            <person name="Ito Y."/>
            <person name="Iwabuchi A."/>
            <person name="Kamiya K."/>
            <person name="Karasawa W."/>
            <person name="Kurita K."/>
            <person name="Katagiri S."/>
            <person name="Kikuta A."/>
            <person name="Kobayashi H."/>
            <person name="Kobayashi N."/>
            <person name="Machita K."/>
            <person name="Maehara T."/>
            <person name="Masukawa M."/>
            <person name="Mizubayashi T."/>
            <person name="Mukai Y."/>
            <person name="Nagasaki H."/>
            <person name="Nagata Y."/>
            <person name="Naito S."/>
            <person name="Nakashima M."/>
            <person name="Nakama Y."/>
            <person name="Nakamichi Y."/>
            <person name="Nakamura M."/>
            <person name="Meguro A."/>
            <person name="Negishi M."/>
            <person name="Ohta I."/>
            <person name="Ohta T."/>
            <person name="Okamoto M."/>
            <person name="Ono N."/>
            <person name="Saji S."/>
            <person name="Sakaguchi M."/>
            <person name="Sakai K."/>
            <person name="Shibata M."/>
            <person name="Shimokawa T."/>
            <person name="Song J."/>
            <person name="Takazaki Y."/>
            <person name="Terasawa K."/>
            <person name="Tsugane M."/>
            <person name="Tsuji K."/>
            <person name="Ueda S."/>
            <person name="Waki K."/>
            <person name="Yamagata H."/>
            <person name="Yamamoto M."/>
            <person name="Yamamoto S."/>
            <person name="Yamane H."/>
            <person name="Yoshiki S."/>
            <person name="Yoshihara R."/>
            <person name="Yukawa K."/>
            <person name="Zhong H."/>
            <person name="Yano M."/>
            <person name="Yuan Q."/>
            <person name="Ouyang S."/>
            <person name="Liu J."/>
            <person name="Jones K.M."/>
            <person name="Gansberger K."/>
            <person name="Moffat K."/>
            <person name="Hill J."/>
            <person name="Bera J."/>
            <person name="Fadrosh D."/>
            <person name="Jin S."/>
            <person name="Johri S."/>
            <person name="Kim M."/>
            <person name="Overton L."/>
            <person name="Reardon M."/>
            <person name="Tsitrin T."/>
            <person name="Vuong H."/>
            <person name="Weaver B."/>
            <person name="Ciecko A."/>
            <person name="Tallon L."/>
            <person name="Jackson J."/>
            <person name="Pai G."/>
            <person name="Aken S.V."/>
            <person name="Utterback T."/>
            <person name="Reidmuller S."/>
            <person name="Feldblyum T."/>
            <person name="Hsiao J."/>
            <person name="Zismann V."/>
            <person name="Iobst S."/>
            <person name="de Vazeille A.R."/>
            <person name="Buell C.R."/>
            <person name="Ying K."/>
            <person name="Li Y."/>
            <person name="Lu T."/>
            <person name="Huang Y."/>
            <person name="Zhao Q."/>
            <person name="Feng Q."/>
            <person name="Zhang L."/>
            <person name="Zhu J."/>
            <person name="Weng Q."/>
            <person name="Mu J."/>
            <person name="Lu Y."/>
            <person name="Fan D."/>
            <person name="Liu Y."/>
            <person name="Guan J."/>
            <person name="Zhang Y."/>
            <person name="Yu S."/>
            <person name="Liu X."/>
            <person name="Zhang Y."/>
            <person name="Hong G."/>
            <person name="Han B."/>
            <person name="Choisne N."/>
            <person name="Demange N."/>
            <person name="Orjeda G."/>
            <person name="Samain S."/>
            <person name="Cattolico L."/>
            <person name="Pelletier E."/>
            <person name="Couloux A."/>
            <person name="Segurens B."/>
            <person name="Wincker P."/>
            <person name="D'Hont A."/>
            <person name="Scarpelli C."/>
            <person name="Weissenbach J."/>
            <person name="Salanoubat M."/>
            <person name="Quetier F."/>
            <person name="Yu Y."/>
            <person name="Kim H.R."/>
            <person name="Rambo T."/>
            <person name="Currie J."/>
            <person name="Collura K."/>
            <person name="Luo M."/>
            <person name="Yang T."/>
            <person name="Ammiraju J.S.S."/>
            <person name="Engler F."/>
            <person name="Soderlund C."/>
            <person name="Wing R.A."/>
            <person name="Palmer L.E."/>
            <person name="de la Bastide M."/>
            <person name="Spiegel L."/>
            <person name="Nascimento L."/>
            <person name="Zutavern T."/>
            <person name="O'Shaughnessy A."/>
            <person name="Dike S."/>
            <person name="Dedhia N."/>
            <person name="Preston R."/>
            <person name="Balija V."/>
            <person name="McCombie W.R."/>
            <person name="Chow T."/>
            <person name="Chen H."/>
            <person name="Chung M."/>
            <person name="Chen C."/>
            <person name="Shaw J."/>
            <person name="Wu H."/>
            <person name="Hsiao K."/>
            <person name="Chao Y."/>
            <person name="Chu M."/>
            <person name="Cheng C."/>
            <person name="Hour A."/>
            <person name="Lee P."/>
            <person name="Lin S."/>
            <person name="Lin Y."/>
            <person name="Liou J."/>
            <person name="Liu S."/>
            <person name="Hsing Y."/>
            <person name="Raghuvanshi S."/>
            <person name="Mohanty A."/>
            <person name="Bharti A.K."/>
            <person name="Gaur A."/>
            <person name="Gupta V."/>
            <person name="Kumar D."/>
            <person name="Ravi V."/>
            <person name="Vij S."/>
            <person name="Kapur A."/>
            <person name="Khurana P."/>
            <person name="Khurana P."/>
            <person name="Khurana J.P."/>
            <person name="Tyagi A.K."/>
            <person name="Gaikwad K."/>
            <person name="Singh A."/>
            <person name="Dalal V."/>
            <person name="Srivastava S."/>
            <person name="Dixit A."/>
            <person name="Pal A.K."/>
            <person name="Ghazi I.A."/>
            <person name="Yadav M."/>
            <person name="Pandit A."/>
            <person name="Bhargava A."/>
            <person name="Sureshbabu K."/>
            <person name="Batra K."/>
            <person name="Sharma T.R."/>
            <person name="Mohapatra T."/>
            <person name="Singh N.K."/>
            <person name="Messing J."/>
            <person name="Nelson A.B."/>
            <person name="Fuks G."/>
            <person name="Kavchok S."/>
            <person name="Keizer G."/>
            <person name="Linton E."/>
            <person name="Llaca V."/>
            <person name="Song R."/>
            <person name="Tanyolac B."/>
            <person name="Young S."/>
            <person name="Ho-Il K."/>
            <person name="Hahn J.H."/>
            <person name="Sangsakoo G."/>
            <person name="Vanavichit A."/>
            <person name="de Mattos Luiz.A.T."/>
            <person name="Zimmer P.D."/>
            <person name="Malone G."/>
            <person name="Dellagostin O."/>
            <person name="de Oliveira A.C."/>
            <person name="Bevan M."/>
            <person name="Bancroft I."/>
            <person name="Minx P."/>
            <person name="Cordum H."/>
            <person name="Wilson R."/>
            <person name="Cheng Z."/>
            <person name="Jin W."/>
            <person name="Jiang J."/>
            <person name="Leong S.A."/>
            <person name="Iwama H."/>
            <person name="Gojobori T."/>
            <person name="Itoh T."/>
            <person name="Niimura Y."/>
            <person name="Fujii Y."/>
            <person name="Habara T."/>
            <person name="Sakai H."/>
            <person name="Sato Y."/>
            <person name="Wilson G."/>
            <person name="Kumar K."/>
            <person name="McCouch S."/>
            <person name="Juretic N."/>
            <person name="Hoen D."/>
            <person name="Wright S."/>
            <person name="Bruskiewich R."/>
            <person name="Bureau T."/>
            <person name="Miyao A."/>
            <person name="Hirochika H."/>
            <person name="Nishikawa T."/>
            <person name="Kadowaki K."/>
            <person name="Sugiura M."/>
            <person name="Burr B."/>
            <person name="Sasaki T."/>
        </authorList>
    </citation>
    <scope>NUCLEOTIDE SEQUENCE [LARGE SCALE GENOMIC DNA]</scope>
    <source>
        <strain evidence="3">cv. Nipponbare</strain>
    </source>
</reference>
<accession>A0A0P0XCZ5</accession>
<dbReference type="InParanoid" id="A0A0P0XCZ5"/>
<reference evidence="2 3" key="3">
    <citation type="journal article" date="2013" name="Rice">
        <title>Improvement of the Oryza sativa Nipponbare reference genome using next generation sequence and optical map data.</title>
        <authorList>
            <person name="Kawahara Y."/>
            <person name="de la Bastide M."/>
            <person name="Hamilton J.P."/>
            <person name="Kanamori H."/>
            <person name="McCombie W.R."/>
            <person name="Ouyang S."/>
            <person name="Schwartz D.C."/>
            <person name="Tanaka T."/>
            <person name="Wu J."/>
            <person name="Zhou S."/>
            <person name="Childs K.L."/>
            <person name="Davidson R.M."/>
            <person name="Lin H."/>
            <person name="Quesada-Ocampo L."/>
            <person name="Vaillancourt B."/>
            <person name="Sakai H."/>
            <person name="Lee S.S."/>
            <person name="Kim J."/>
            <person name="Numa H."/>
            <person name="Itoh T."/>
            <person name="Buell C.R."/>
            <person name="Matsumoto T."/>
        </authorList>
    </citation>
    <scope>NUCLEOTIDE SEQUENCE [LARGE SCALE GENOMIC DNA]</scope>
    <source>
        <strain evidence="3">cv. Nipponbare</strain>
    </source>
</reference>
<feature type="compositionally biased region" description="Basic and acidic residues" evidence="1">
    <location>
        <begin position="81"/>
        <end position="94"/>
    </location>
</feature>
<feature type="region of interest" description="Disordered" evidence="1">
    <location>
        <begin position="1"/>
        <end position="27"/>
    </location>
</feature>
<dbReference type="PaxDb" id="39947-A0A0P0XCZ5"/>
<dbReference type="AlphaFoldDB" id="A0A0P0XCZ5"/>
<dbReference type="Proteomes" id="UP000059680">
    <property type="component" value="Chromosome 8"/>
</dbReference>
<evidence type="ECO:0000256" key="1">
    <source>
        <dbReference type="SAM" id="MobiDB-lite"/>
    </source>
</evidence>
<evidence type="ECO:0000313" key="2">
    <source>
        <dbReference type="EMBL" id="BAT04358.1"/>
    </source>
</evidence>
<sequence length="184" mass="19465">METPAAGGSGAAPGRPTGQRGTVAAAARHRAGCSAAADPTGVWTTAWAKPAMERPGWISRQSWRPGGQRALNQTTTLSDEGVTRHGGDPRRADGDPACGQVRPSSPHISDPVGTVARRRANNLQPAVGRWMDLERSRRRKTSTTPVPMDGFQATDRRTCGFDGNGFCSPASSNHHSQKVGSSRK</sequence>
<feature type="region of interest" description="Disordered" evidence="1">
    <location>
        <begin position="53"/>
        <end position="184"/>
    </location>
</feature>
<protein>
    <submittedName>
        <fullName evidence="2">Os08g0218000 protein</fullName>
    </submittedName>
</protein>
<name>A0A0P0XCZ5_ORYSJ</name>
<keyword evidence="3" id="KW-1185">Reference proteome</keyword>
<evidence type="ECO:0000313" key="3">
    <source>
        <dbReference type="Proteomes" id="UP000059680"/>
    </source>
</evidence>
<proteinExistence type="predicted"/>
<organism evidence="2 3">
    <name type="scientific">Oryza sativa subsp. japonica</name>
    <name type="common">Rice</name>
    <dbReference type="NCBI Taxonomy" id="39947"/>
    <lineage>
        <taxon>Eukaryota</taxon>
        <taxon>Viridiplantae</taxon>
        <taxon>Streptophyta</taxon>
        <taxon>Embryophyta</taxon>
        <taxon>Tracheophyta</taxon>
        <taxon>Spermatophyta</taxon>
        <taxon>Magnoliopsida</taxon>
        <taxon>Liliopsida</taxon>
        <taxon>Poales</taxon>
        <taxon>Poaceae</taxon>
        <taxon>BOP clade</taxon>
        <taxon>Oryzoideae</taxon>
        <taxon>Oryzeae</taxon>
        <taxon>Oryzinae</taxon>
        <taxon>Oryza</taxon>
        <taxon>Oryza sativa</taxon>
    </lineage>
</organism>
<feature type="compositionally biased region" description="Basic residues" evidence="1">
    <location>
        <begin position="175"/>
        <end position="184"/>
    </location>
</feature>